<dbReference type="Proteomes" id="UP000479226">
    <property type="component" value="Unassembled WGS sequence"/>
</dbReference>
<dbReference type="InterPro" id="IPR007168">
    <property type="entry name" value="Phageshock_PspC_N"/>
</dbReference>
<dbReference type="Pfam" id="PF04024">
    <property type="entry name" value="PspC"/>
    <property type="match status" value="1"/>
</dbReference>
<comment type="caution">
    <text evidence="9">The sequence shown here is derived from an EMBL/GenBank/DDBJ whole genome shotgun (WGS) entry which is preliminary data.</text>
</comment>
<sequence>MNETHDPQQPDPGATPPSSGQPPQQPSQPESPGQGYPAPPQPAARDSARFFRWLRSLGVQRGSSRWVGGVCSGLADRWGIDPVIVRGLTVVLTLFFGIGLLAYGLAWALLPEPDGRIHVEQVARGHWSTGMTGAAVATFLGLAGPGQTFVWDGHNGWFPWPVIWVAAIVCCVVWAVNRGKGQPPRPSGNPPWQQHSSAAATGTPYGSGYAAQGPGYAAGTETGPDPRQLAAAGPAAKAGAWTEHTLGPNGPLGANGPLGPNGPLGRNGRPALKAPPRLGAAASLLSLGLAVMVGALVLILNAAGIINLNGYQVAAAAAAAAITAGLAIIISGILGRTAGGVGTFAIIALVVAGLLSVVPLHGPWTPLANQSWTPTSVSAAEQGLDVMVGNAAIDLTHVSQGSSLTADVQIPLNVVAAKVVVKVPTDIPVTVTSDLAVSKLDVQGGAGQGGGAVVQNSSTQLNPGLKGSGLAITLNGAAATIAFVPTPGN</sequence>
<feature type="transmembrane region" description="Helical" evidence="7">
    <location>
        <begin position="312"/>
        <end position="334"/>
    </location>
</feature>
<feature type="region of interest" description="Disordered" evidence="6">
    <location>
        <begin position="1"/>
        <end position="44"/>
    </location>
</feature>
<feature type="region of interest" description="Disordered" evidence="6">
    <location>
        <begin position="181"/>
        <end position="271"/>
    </location>
</feature>
<organism evidence="9 10">
    <name type="scientific">Arthrobacter silviterrae</name>
    <dbReference type="NCBI Taxonomy" id="2026658"/>
    <lineage>
        <taxon>Bacteria</taxon>
        <taxon>Bacillati</taxon>
        <taxon>Actinomycetota</taxon>
        <taxon>Actinomycetes</taxon>
        <taxon>Micrococcales</taxon>
        <taxon>Micrococcaceae</taxon>
        <taxon>Arthrobacter</taxon>
    </lineage>
</organism>
<keyword evidence="3 7" id="KW-0812">Transmembrane</keyword>
<feature type="domain" description="Phage shock protein PspC N-terminal" evidence="8">
    <location>
        <begin position="63"/>
        <end position="112"/>
    </location>
</feature>
<evidence type="ECO:0000256" key="5">
    <source>
        <dbReference type="ARBA" id="ARBA00023136"/>
    </source>
</evidence>
<evidence type="ECO:0000313" key="10">
    <source>
        <dbReference type="Proteomes" id="UP000479226"/>
    </source>
</evidence>
<accession>A0ABX0DBF2</accession>
<feature type="compositionally biased region" description="Pro residues" evidence="6">
    <location>
        <begin position="9"/>
        <end position="26"/>
    </location>
</feature>
<feature type="transmembrane region" description="Helical" evidence="7">
    <location>
        <begin position="341"/>
        <end position="361"/>
    </location>
</feature>
<dbReference type="PANTHER" id="PTHR33885:SF3">
    <property type="entry name" value="PHAGE SHOCK PROTEIN C"/>
    <property type="match status" value="1"/>
</dbReference>
<comment type="subcellular location">
    <subcellularLocation>
        <location evidence="1">Cell membrane</location>
        <topology evidence="1">Single-pass membrane protein</topology>
    </subcellularLocation>
</comment>
<evidence type="ECO:0000256" key="2">
    <source>
        <dbReference type="ARBA" id="ARBA00022475"/>
    </source>
</evidence>
<protein>
    <submittedName>
        <fullName evidence="9">PspC domain-containing protein</fullName>
    </submittedName>
</protein>
<evidence type="ECO:0000313" key="9">
    <source>
        <dbReference type="EMBL" id="NGN84247.1"/>
    </source>
</evidence>
<feature type="compositionally biased region" description="Low complexity" evidence="6">
    <location>
        <begin position="230"/>
        <end position="271"/>
    </location>
</feature>
<name>A0ABX0DBF2_9MICC</name>
<evidence type="ECO:0000256" key="3">
    <source>
        <dbReference type="ARBA" id="ARBA00022692"/>
    </source>
</evidence>
<evidence type="ECO:0000256" key="1">
    <source>
        <dbReference type="ARBA" id="ARBA00004162"/>
    </source>
</evidence>
<reference evidence="9 10" key="1">
    <citation type="submission" date="2020-02" db="EMBL/GenBank/DDBJ databases">
        <title>Genome sequence of the type strain DSM 27180 of Arthrobacter silviterrae.</title>
        <authorList>
            <person name="Gao J."/>
            <person name="Sun J."/>
        </authorList>
    </citation>
    <scope>NUCLEOTIDE SEQUENCE [LARGE SCALE GENOMIC DNA]</scope>
    <source>
        <strain evidence="9 10">DSM 27180</strain>
    </source>
</reference>
<evidence type="ECO:0000256" key="7">
    <source>
        <dbReference type="SAM" id="Phobius"/>
    </source>
</evidence>
<keyword evidence="5 7" id="KW-0472">Membrane</keyword>
<keyword evidence="2" id="KW-1003">Cell membrane</keyword>
<dbReference type="InterPro" id="IPR052027">
    <property type="entry name" value="PspC"/>
</dbReference>
<dbReference type="EMBL" id="JAAKZI010000021">
    <property type="protein sequence ID" value="NGN84247.1"/>
    <property type="molecule type" value="Genomic_DNA"/>
</dbReference>
<keyword evidence="10" id="KW-1185">Reference proteome</keyword>
<gene>
    <name evidence="9" type="ORF">G6N77_12380</name>
</gene>
<evidence type="ECO:0000256" key="4">
    <source>
        <dbReference type="ARBA" id="ARBA00022989"/>
    </source>
</evidence>
<feature type="transmembrane region" description="Helical" evidence="7">
    <location>
        <begin position="83"/>
        <end position="110"/>
    </location>
</feature>
<dbReference type="PANTHER" id="PTHR33885">
    <property type="entry name" value="PHAGE SHOCK PROTEIN C"/>
    <property type="match status" value="1"/>
</dbReference>
<evidence type="ECO:0000256" key="6">
    <source>
        <dbReference type="SAM" id="MobiDB-lite"/>
    </source>
</evidence>
<feature type="compositionally biased region" description="Low complexity" evidence="6">
    <location>
        <begin position="206"/>
        <end position="219"/>
    </location>
</feature>
<proteinExistence type="predicted"/>
<feature type="transmembrane region" description="Helical" evidence="7">
    <location>
        <begin position="278"/>
        <end position="306"/>
    </location>
</feature>
<dbReference type="RefSeq" id="WP_165182478.1">
    <property type="nucleotide sequence ID" value="NZ_JAAKZI010000021.1"/>
</dbReference>
<feature type="compositionally biased region" description="Polar residues" evidence="6">
    <location>
        <begin position="190"/>
        <end position="200"/>
    </location>
</feature>
<feature type="compositionally biased region" description="Low complexity" evidence="6">
    <location>
        <begin position="27"/>
        <end position="36"/>
    </location>
</feature>
<evidence type="ECO:0000259" key="8">
    <source>
        <dbReference type="Pfam" id="PF04024"/>
    </source>
</evidence>
<feature type="transmembrane region" description="Helical" evidence="7">
    <location>
        <begin position="157"/>
        <end position="176"/>
    </location>
</feature>
<keyword evidence="4 7" id="KW-1133">Transmembrane helix</keyword>